<evidence type="ECO:0000313" key="2">
    <source>
        <dbReference type="Proteomes" id="UP000682843"/>
    </source>
</evidence>
<organism evidence="1 2">
    <name type="scientific">Tardiphaga alba</name>
    <dbReference type="NCBI Taxonomy" id="340268"/>
    <lineage>
        <taxon>Bacteria</taxon>
        <taxon>Pseudomonadati</taxon>
        <taxon>Pseudomonadota</taxon>
        <taxon>Alphaproteobacteria</taxon>
        <taxon>Hyphomicrobiales</taxon>
        <taxon>Nitrobacteraceae</taxon>
        <taxon>Tardiphaga</taxon>
    </lineage>
</organism>
<accession>A0ABX8ACH9</accession>
<dbReference type="RefSeq" id="WP_211909264.1">
    <property type="nucleotide sequence ID" value="NZ_CP036498.1"/>
</dbReference>
<reference evidence="1 2" key="1">
    <citation type="submission" date="2019-02" db="EMBL/GenBank/DDBJ databases">
        <title>Emended description of the genus Rhodopseudomonas and description of Rhodopseudomonas albus sp. nov., a non-phototrophic, heavy-metal-tolerant bacterium isolated from garden soil.</title>
        <authorList>
            <person name="Bao Z."/>
            <person name="Cao W.W."/>
            <person name="Sato Y."/>
            <person name="Nishizawa T."/>
            <person name="Zhao J."/>
            <person name="Guo Y."/>
            <person name="Ohta H."/>
        </authorList>
    </citation>
    <scope>NUCLEOTIDE SEQUENCE [LARGE SCALE GENOMIC DNA]</scope>
    <source>
        <strain evidence="1 2">SK50-23</strain>
    </source>
</reference>
<sequence length="156" mass="17461">MAAVTSWLPQSVQHWLNSLDSAPRDWEGRLLSPVTPPALTPELSDGLRQSLWVLDKVTKPSREDMPALLDLIQTLLTGHKWRTFGGEENVKMNLKIWCEAVGDFPMYAVEKAVRWSLMGEAKEPSIAEFVGSVRTATGYRVLERKRQLVGLSDDAA</sequence>
<name>A0ABX8ACH9_9BRAD</name>
<keyword evidence="2" id="KW-1185">Reference proteome</keyword>
<dbReference type="EMBL" id="CP036498">
    <property type="protein sequence ID" value="QUS40676.1"/>
    <property type="molecule type" value="Genomic_DNA"/>
</dbReference>
<dbReference type="Proteomes" id="UP000682843">
    <property type="component" value="Chromosome"/>
</dbReference>
<protein>
    <submittedName>
        <fullName evidence="1">Uncharacterized protein</fullName>
    </submittedName>
</protein>
<gene>
    <name evidence="1" type="ORF">RPMA_18945</name>
</gene>
<evidence type="ECO:0000313" key="1">
    <source>
        <dbReference type="EMBL" id="QUS40676.1"/>
    </source>
</evidence>
<proteinExistence type="predicted"/>